<proteinExistence type="predicted"/>
<protein>
    <recommendedName>
        <fullName evidence="4">DoxX-like protein</fullName>
    </recommendedName>
</protein>
<accession>A0ABW5XT41</accession>
<dbReference type="PANTHER" id="PTHR36974">
    <property type="entry name" value="MEMBRANE PROTEIN-RELATED"/>
    <property type="match status" value="1"/>
</dbReference>
<evidence type="ECO:0008006" key="4">
    <source>
        <dbReference type="Google" id="ProtNLM"/>
    </source>
</evidence>
<sequence length="150" mass="16750">MKPTITLLAAFTILTLLSRLFFKDWNLLIAGNLSMCLMLFLTASGHFLFTKGMTMMIPPIIPCKTLLVYLSGLAEVVLGIAILFQSTRFLAGVALIILFLLLLPANIFAAFKHLNIEKGSYTGPGLAYLWFRVPLQLFFILWVYVCTIAN</sequence>
<feature type="transmembrane region" description="Helical" evidence="1">
    <location>
        <begin position="126"/>
        <end position="145"/>
    </location>
</feature>
<keyword evidence="1" id="KW-1133">Transmembrane helix</keyword>
<feature type="transmembrane region" description="Helical" evidence="1">
    <location>
        <begin position="61"/>
        <end position="84"/>
    </location>
</feature>
<gene>
    <name evidence="2" type="ORF">ACFSYC_12220</name>
</gene>
<evidence type="ECO:0000256" key="1">
    <source>
        <dbReference type="SAM" id="Phobius"/>
    </source>
</evidence>
<evidence type="ECO:0000313" key="3">
    <source>
        <dbReference type="Proteomes" id="UP001597601"/>
    </source>
</evidence>
<keyword evidence="1" id="KW-0472">Membrane</keyword>
<evidence type="ECO:0000313" key="2">
    <source>
        <dbReference type="EMBL" id="MFD2865457.1"/>
    </source>
</evidence>
<name>A0ABW5XT41_9SPHI</name>
<dbReference type="RefSeq" id="WP_377127817.1">
    <property type="nucleotide sequence ID" value="NZ_JBHUON010000014.1"/>
</dbReference>
<dbReference type="EMBL" id="JBHUON010000014">
    <property type="protein sequence ID" value="MFD2865457.1"/>
    <property type="molecule type" value="Genomic_DNA"/>
</dbReference>
<keyword evidence="1" id="KW-0812">Transmembrane</keyword>
<keyword evidence="3" id="KW-1185">Reference proteome</keyword>
<organism evidence="2 3">
    <name type="scientific">Mucilaginibacter antarcticus</name>
    <dbReference type="NCBI Taxonomy" id="1855725"/>
    <lineage>
        <taxon>Bacteria</taxon>
        <taxon>Pseudomonadati</taxon>
        <taxon>Bacteroidota</taxon>
        <taxon>Sphingobacteriia</taxon>
        <taxon>Sphingobacteriales</taxon>
        <taxon>Sphingobacteriaceae</taxon>
        <taxon>Mucilaginibacter</taxon>
    </lineage>
</organism>
<dbReference type="PANTHER" id="PTHR36974:SF1">
    <property type="entry name" value="DOXX FAMILY MEMBRANE PROTEIN"/>
    <property type="match status" value="1"/>
</dbReference>
<feature type="transmembrane region" description="Helical" evidence="1">
    <location>
        <begin position="29"/>
        <end position="49"/>
    </location>
</feature>
<dbReference type="Proteomes" id="UP001597601">
    <property type="component" value="Unassembled WGS sequence"/>
</dbReference>
<feature type="transmembrane region" description="Helical" evidence="1">
    <location>
        <begin position="90"/>
        <end position="114"/>
    </location>
</feature>
<comment type="caution">
    <text evidence="2">The sequence shown here is derived from an EMBL/GenBank/DDBJ whole genome shotgun (WGS) entry which is preliminary data.</text>
</comment>
<reference evidence="3" key="1">
    <citation type="journal article" date="2019" name="Int. J. Syst. Evol. Microbiol.">
        <title>The Global Catalogue of Microorganisms (GCM) 10K type strain sequencing project: providing services to taxonomists for standard genome sequencing and annotation.</title>
        <authorList>
            <consortium name="The Broad Institute Genomics Platform"/>
            <consortium name="The Broad Institute Genome Sequencing Center for Infectious Disease"/>
            <person name="Wu L."/>
            <person name="Ma J."/>
        </authorList>
    </citation>
    <scope>NUCLEOTIDE SEQUENCE [LARGE SCALE GENOMIC DNA]</scope>
    <source>
        <strain evidence="3">KCTC 52232</strain>
    </source>
</reference>